<dbReference type="EMBL" id="CP111020">
    <property type="protein sequence ID" value="WAR14812.1"/>
    <property type="molecule type" value="Genomic_DNA"/>
</dbReference>
<feature type="compositionally biased region" description="Low complexity" evidence="1">
    <location>
        <begin position="233"/>
        <end position="259"/>
    </location>
</feature>
<feature type="region of interest" description="Disordered" evidence="1">
    <location>
        <begin position="592"/>
        <end position="614"/>
    </location>
</feature>
<feature type="region of interest" description="Disordered" evidence="1">
    <location>
        <begin position="1"/>
        <end position="27"/>
    </location>
</feature>
<feature type="region of interest" description="Disordered" evidence="1">
    <location>
        <begin position="233"/>
        <end position="261"/>
    </location>
</feature>
<keyword evidence="3" id="KW-1185">Reference proteome</keyword>
<gene>
    <name evidence="2" type="ORF">MAR_004917</name>
</gene>
<evidence type="ECO:0000313" key="2">
    <source>
        <dbReference type="EMBL" id="WAR14812.1"/>
    </source>
</evidence>
<evidence type="ECO:0000313" key="3">
    <source>
        <dbReference type="Proteomes" id="UP001164746"/>
    </source>
</evidence>
<evidence type="ECO:0008006" key="4">
    <source>
        <dbReference type="Google" id="ProtNLM"/>
    </source>
</evidence>
<organism evidence="2 3">
    <name type="scientific">Mya arenaria</name>
    <name type="common">Soft-shell clam</name>
    <dbReference type="NCBI Taxonomy" id="6604"/>
    <lineage>
        <taxon>Eukaryota</taxon>
        <taxon>Metazoa</taxon>
        <taxon>Spiralia</taxon>
        <taxon>Lophotrochozoa</taxon>
        <taxon>Mollusca</taxon>
        <taxon>Bivalvia</taxon>
        <taxon>Autobranchia</taxon>
        <taxon>Heteroconchia</taxon>
        <taxon>Euheterodonta</taxon>
        <taxon>Imparidentia</taxon>
        <taxon>Neoheterodontei</taxon>
        <taxon>Myida</taxon>
        <taxon>Myoidea</taxon>
        <taxon>Myidae</taxon>
        <taxon>Mya</taxon>
    </lineage>
</organism>
<dbReference type="Proteomes" id="UP001164746">
    <property type="component" value="Chromosome 9"/>
</dbReference>
<accession>A0ABY7EXZ6</accession>
<proteinExistence type="predicted"/>
<feature type="compositionally biased region" description="Low complexity" evidence="1">
    <location>
        <begin position="603"/>
        <end position="614"/>
    </location>
</feature>
<reference evidence="2" key="1">
    <citation type="submission" date="2022-11" db="EMBL/GenBank/DDBJ databases">
        <title>Centuries of genome instability and evolution in soft-shell clam transmissible cancer (bioRxiv).</title>
        <authorList>
            <person name="Hart S.F.M."/>
            <person name="Yonemitsu M.A."/>
            <person name="Giersch R.M."/>
            <person name="Beal B.F."/>
            <person name="Arriagada G."/>
            <person name="Davis B.W."/>
            <person name="Ostrander E.A."/>
            <person name="Goff S.P."/>
            <person name="Metzger M.J."/>
        </authorList>
    </citation>
    <scope>NUCLEOTIDE SEQUENCE</scope>
    <source>
        <strain evidence="2">MELC-2E11</strain>
        <tissue evidence="2">Siphon/mantle</tissue>
    </source>
</reference>
<feature type="compositionally biased region" description="Basic and acidic residues" evidence="1">
    <location>
        <begin position="1"/>
        <end position="25"/>
    </location>
</feature>
<protein>
    <recommendedName>
        <fullName evidence="4">Chitin-binding type-4 domain-containing protein</fullName>
    </recommendedName>
</protein>
<name>A0ABY7EXZ6_MYAAR</name>
<sequence length="739" mass="78892">MRTNLDRDSNNKTQNDDAGHTKSGVEPELESADVFRMHDRGLVLIMQRHFCQIVVISPDGSRNCGLCGDPYNSIIPRDNEVGGKYANPRIRTRFYESGQEVDISIWNNLPGSPGFYEFRLCAEQKESQACFDRHLLTIVGHEGDSDSTSVNVPTTQGLNVFHVQLPVGVTCDYCTLQWRFRQGVTTPDNSNLNGATTASPITTTRRMIFTIPNIFPTNAPTTAATTTSRPVVTTANSNNNVNTVPTASPPSGTTGSPPSNDRLVFDANGNAAGTTFNGGGSGSGGSRQLLLLLGLLPVLGAVALKGNNNQPAFPVPPPVAPLSVQNMPLPNLYLGTNYGFGNFVGGTGLPAYAGKSAHGAYGLGKYGIGQKKYNTLPTIPGEPIPQAVRSNVARAGKWGGDTGFVINDNFNGGNLNGVNSGTLQNGILNTGTWQNGGVIPGTMKNGGVISGTWQNGGLNPGTWQNGGVNPGTWQNGGVNPGIGVASSGFDNNINWNTERNWNTGTLNSQTQLSNNWNNNGFNTNGLNNNGLIDGQIIASGQQDFVNSIAVGNNQFVSNPVVWNNNGVNLNTGGSSNIQYPAQPLSRRWKRQVAQTGYGHTESGYGSQKVGQGQVQGQMQGNFQQTNWQTPQGNAQQNGNDFTGQATQLPMRPNPAMSQNPTSRGLGGFQQLGGSSQQPNFQGRAKNGNGDENFAIRFNSEESQPVEGTATVMKSFTGRRFSQKRRPQVNDWYAMLMGRM</sequence>
<evidence type="ECO:0000256" key="1">
    <source>
        <dbReference type="SAM" id="MobiDB-lite"/>
    </source>
</evidence>